<dbReference type="Gene3D" id="1.10.287.570">
    <property type="entry name" value="Helical hairpin bin"/>
    <property type="match status" value="1"/>
</dbReference>
<feature type="compositionally biased region" description="Low complexity" evidence="10">
    <location>
        <begin position="203"/>
        <end position="217"/>
    </location>
</feature>
<keyword evidence="7 9" id="KW-0406">Ion transport</keyword>
<protein>
    <recommendedName>
        <fullName evidence="9">Anion exchange protein</fullName>
    </recommendedName>
</protein>
<feature type="transmembrane region" description="Helical" evidence="9">
    <location>
        <begin position="450"/>
        <end position="470"/>
    </location>
</feature>
<evidence type="ECO:0000256" key="3">
    <source>
        <dbReference type="ARBA" id="ARBA00022448"/>
    </source>
</evidence>
<dbReference type="InterPro" id="IPR003024">
    <property type="entry name" value="Na/HCO3_transpt"/>
</dbReference>
<evidence type="ECO:0000256" key="2">
    <source>
        <dbReference type="ARBA" id="ARBA00010993"/>
    </source>
</evidence>
<keyword evidence="8 9" id="KW-0472">Membrane</keyword>
<evidence type="ECO:0000256" key="10">
    <source>
        <dbReference type="SAM" id="MobiDB-lite"/>
    </source>
</evidence>
<gene>
    <name evidence="13" type="primary">slc4co1</name>
</gene>
<dbReference type="Pfam" id="PF00955">
    <property type="entry name" value="HCO3_cotransp"/>
    <property type="match status" value="1"/>
</dbReference>
<keyword evidence="3 9" id="KW-0813">Transport</keyword>
<feature type="transmembrane region" description="Helical" evidence="9">
    <location>
        <begin position="743"/>
        <end position="762"/>
    </location>
</feature>
<dbReference type="InterPro" id="IPR013769">
    <property type="entry name" value="Band3_cytoplasmic_dom"/>
</dbReference>
<comment type="subcellular location">
    <subcellularLocation>
        <location evidence="1">Basolateral cell membrane</location>
        <topology evidence="1">Multi-pass membrane protein</topology>
    </subcellularLocation>
    <subcellularLocation>
        <location evidence="9">Membrane</location>
        <topology evidence="9">Multi-pass membrane protein</topology>
    </subcellularLocation>
</comment>
<dbReference type="GO" id="GO:0016323">
    <property type="term" value="C:basolateral plasma membrane"/>
    <property type="evidence" value="ECO:0007669"/>
    <property type="project" value="UniProtKB-SubCell"/>
</dbReference>
<dbReference type="AlphaFoldDB" id="A0A146I943"/>
<evidence type="ECO:0000256" key="6">
    <source>
        <dbReference type="ARBA" id="ARBA00022989"/>
    </source>
</evidence>
<evidence type="ECO:0000256" key="1">
    <source>
        <dbReference type="ARBA" id="ARBA00004554"/>
    </source>
</evidence>
<keyword evidence="5 9" id="KW-0812">Transmembrane</keyword>
<proteinExistence type="evidence at transcript level"/>
<feature type="domain" description="Bicarbonate transporter-like transmembrane" evidence="11">
    <location>
        <begin position="394"/>
        <end position="972"/>
    </location>
</feature>
<feature type="transmembrane region" description="Helical" evidence="9">
    <location>
        <begin position="869"/>
        <end position="895"/>
    </location>
</feature>
<dbReference type="FunFam" id="1.10.287.570:FF:000001">
    <property type="entry name" value="Anion exchange protein"/>
    <property type="match status" value="1"/>
</dbReference>
<evidence type="ECO:0000256" key="5">
    <source>
        <dbReference type="ARBA" id="ARBA00022692"/>
    </source>
</evidence>
<evidence type="ECO:0000259" key="12">
    <source>
        <dbReference type="Pfam" id="PF07565"/>
    </source>
</evidence>
<dbReference type="EMBL" id="LC007956">
    <property type="protein sequence ID" value="BAU71495.1"/>
    <property type="molecule type" value="mRNA"/>
</dbReference>
<feature type="transmembrane region" description="Helical" evidence="9">
    <location>
        <begin position="843"/>
        <end position="862"/>
    </location>
</feature>
<keyword evidence="4" id="KW-1003">Cell membrane</keyword>
<dbReference type="GO" id="GO:0005452">
    <property type="term" value="F:solute:inorganic anion antiporter activity"/>
    <property type="evidence" value="ECO:0007669"/>
    <property type="project" value="InterPro"/>
</dbReference>
<feature type="transmembrane region" description="Helical" evidence="9">
    <location>
        <begin position="507"/>
        <end position="528"/>
    </location>
</feature>
<accession>A0A146I943</accession>
<dbReference type="SUPFAM" id="SSF55804">
    <property type="entry name" value="Phoshotransferase/anion transport protein"/>
    <property type="match status" value="1"/>
</dbReference>
<feature type="transmembrane region" description="Helical" evidence="9">
    <location>
        <begin position="782"/>
        <end position="807"/>
    </location>
</feature>
<evidence type="ECO:0000313" key="13">
    <source>
        <dbReference type="EMBL" id="BAU71495.1"/>
    </source>
</evidence>
<dbReference type="InterPro" id="IPR003020">
    <property type="entry name" value="HCO3_transpt_euk"/>
</dbReference>
<dbReference type="InterPro" id="IPR011531">
    <property type="entry name" value="HCO3_transpt-like_TM_dom"/>
</dbReference>
<evidence type="ECO:0000259" key="11">
    <source>
        <dbReference type="Pfam" id="PF00955"/>
    </source>
</evidence>
<dbReference type="Gene3D" id="3.40.930.10">
    <property type="entry name" value="Mannitol-specific EII, Chain A"/>
    <property type="match status" value="1"/>
</dbReference>
<feature type="domain" description="Band 3 cytoplasmic" evidence="12">
    <location>
        <begin position="75"/>
        <end position="344"/>
    </location>
</feature>
<feature type="transmembrane region" description="Helical" evidence="9">
    <location>
        <begin position="694"/>
        <end position="712"/>
    </location>
</feature>
<evidence type="ECO:0000256" key="8">
    <source>
        <dbReference type="ARBA" id="ARBA00023136"/>
    </source>
</evidence>
<dbReference type="PRINTS" id="PR01231">
    <property type="entry name" value="HCO3TRNSPORT"/>
</dbReference>
<dbReference type="InterPro" id="IPR016152">
    <property type="entry name" value="PTrfase/Anion_transptr"/>
</dbReference>
<dbReference type="PANTHER" id="PTHR11453:SF36">
    <property type="entry name" value="ANION EXCHANGE PROTEIN"/>
    <property type="match status" value="1"/>
</dbReference>
<dbReference type="PANTHER" id="PTHR11453">
    <property type="entry name" value="ANION EXCHANGE PROTEIN"/>
    <property type="match status" value="1"/>
</dbReference>
<reference evidence="13" key="1">
    <citation type="journal article" date="2016" name="Gene">
        <title>Expression of genes involved in the uptake of inorganic carbon in the gill of a deep-sea vesicomyid clam harboring intracellular thioautotrophic bacteria.</title>
        <authorList>
            <person name="Hongo Y."/>
            <person name="Ikuta T."/>
            <person name="Takaki Y."/>
            <person name="Shimamura S."/>
            <person name="Shigenobu S."/>
            <person name="Maruyama T."/>
            <person name="Yoshida T."/>
        </authorList>
    </citation>
    <scope>NUCLEOTIDE SEQUENCE</scope>
</reference>
<organism evidence="13">
    <name type="scientific">Phreagena okutanii</name>
    <dbReference type="NCBI Taxonomy" id="1298646"/>
    <lineage>
        <taxon>Eukaryota</taxon>
        <taxon>Metazoa</taxon>
        <taxon>Spiralia</taxon>
        <taxon>Lophotrochozoa</taxon>
        <taxon>Mollusca</taxon>
        <taxon>Bivalvia</taxon>
        <taxon>Autobranchia</taxon>
        <taxon>Heteroconchia</taxon>
        <taxon>Euheterodonta</taxon>
        <taxon>Imparidentia</taxon>
        <taxon>Neoheterodontei</taxon>
        <taxon>Venerida</taxon>
        <taxon>Glossoidea</taxon>
        <taxon>Vesicomyidae</taxon>
        <taxon>Phreagena</taxon>
    </lineage>
</organism>
<dbReference type="NCBIfam" id="TIGR00834">
    <property type="entry name" value="ae"/>
    <property type="match status" value="1"/>
</dbReference>
<dbReference type="GO" id="GO:0051453">
    <property type="term" value="P:regulation of intracellular pH"/>
    <property type="evidence" value="ECO:0007669"/>
    <property type="project" value="TreeGrafter"/>
</dbReference>
<dbReference type="GO" id="GO:0008510">
    <property type="term" value="F:sodium:bicarbonate symporter activity"/>
    <property type="evidence" value="ECO:0007669"/>
    <property type="project" value="TreeGrafter"/>
</dbReference>
<comment type="similarity">
    <text evidence="2 9">Belongs to the anion exchanger (TC 2.A.31) family.</text>
</comment>
<feature type="region of interest" description="Disordered" evidence="10">
    <location>
        <begin position="179"/>
        <end position="220"/>
    </location>
</feature>
<feature type="transmembrane region" description="Helical" evidence="9">
    <location>
        <begin position="656"/>
        <end position="674"/>
    </location>
</feature>
<dbReference type="GO" id="GO:0008509">
    <property type="term" value="F:monoatomic anion transmembrane transporter activity"/>
    <property type="evidence" value="ECO:0007669"/>
    <property type="project" value="InterPro"/>
</dbReference>
<sequence>MDPRGPDEGRQKNGAGARRGSLYANLQLPTKPKRPQIPYDAEDQPTPNLTDQEYFPVDIVQNVLNNVKDKGHRSHPVFCQMDTLKTFMGNWEWRETARWVKFEEIVEEGGKRWSKPHVASLSMHAMLETRKLLLEGSTMLDLDVYTMGEMADEILDNWIDTNQLDQKLRPYMRDILLRKHKHSHNPRPKEEKREARRLDNVASTTSLTSMGSHGSSSDLEGLVSHDYKPNSGFMKKIPKGSEVCSIMVGELEELSGPILSLIRLKEARLLEGISEVKLPTRFVVCVFGPRGFTNAAEVGRCIATMMTDDVFREIVYKSRNITDLIAGLDEFVEQVTVLPPSEWNAKIRIEPPEKVQSQMHRKMSTAQLLVYKGDDDDDEGGHGDDPSLQMSIIPFKGLYHDIKRKIPWYWSDYKDGIHIQALAAFVYVFLGTFTPNVTFGGLLGQATDQYMGVMECIFAAAVTGILFALFSGQPLNILGSTGPMLVLETIIYNLCKDNGWDFLPARVWVGFWTSGIIMLIVIFNLSALVKYITRFTEESFATLIAVIFIVEAFKKLYEIETDYPINLNSKADSDNCSCIEPDCDALPATTAATMATTTTVATTAYKNLTEICANITDMESLNNTIDWITLSANSCREYGGDAIGDGCVEHHYVPDVFFLSILLFLGTFGVAVTLKDFKMTTIFPTAVRQLVSDFAVLLSIILFVLIDMGLGINTPKLLVPDKFQPTRNDRGWFIHPVSDKNPWWLSIAAVVPALLSVILIFLDQQITAVIVNRKENKLKKGVGYHLDMFVVSITVAIHSILGLPWYVAATVSALAHINSLKKESECTAPGEKPQFLGCREQRLTALAIGVLSGAAVFLTNVLKVIPMPVLYGVFFYMGFSAMRGMTFVDRLFLFVQPVKYQPDLPYLRHVQLYRVHIYTVIQVVCLCFLWTVKSIKLISIGFPLMVLATGVVRKMLECNYSQYELKYLDDLLPGKHVEKKPDDKENIIGRVNYAFDAPPAYKPSVNGEKKRPLFFVDEHDELTDNSTSHL</sequence>
<feature type="compositionally biased region" description="Basic and acidic residues" evidence="10">
    <location>
        <begin position="1"/>
        <end position="11"/>
    </location>
</feature>
<evidence type="ECO:0000256" key="7">
    <source>
        <dbReference type="ARBA" id="ARBA00023065"/>
    </source>
</evidence>
<dbReference type="PRINTS" id="PR01232">
    <property type="entry name" value="NAHCO3TRSPRT"/>
</dbReference>
<name>A0A146I943_9BIVA</name>
<evidence type="ECO:0000256" key="4">
    <source>
        <dbReference type="ARBA" id="ARBA00022475"/>
    </source>
</evidence>
<evidence type="ECO:0000256" key="9">
    <source>
        <dbReference type="RuleBase" id="RU362035"/>
    </source>
</evidence>
<feature type="transmembrane region" description="Helical" evidence="9">
    <location>
        <begin position="915"/>
        <end position="932"/>
    </location>
</feature>
<feature type="transmembrane region" description="Helical" evidence="9">
    <location>
        <begin position="421"/>
        <end position="443"/>
    </location>
</feature>
<feature type="compositionally biased region" description="Basic and acidic residues" evidence="10">
    <location>
        <begin position="187"/>
        <end position="199"/>
    </location>
</feature>
<keyword evidence="6 9" id="KW-1133">Transmembrane helix</keyword>
<dbReference type="Pfam" id="PF07565">
    <property type="entry name" value="Band_3_cyto"/>
    <property type="match status" value="1"/>
</dbReference>
<feature type="transmembrane region" description="Helical" evidence="9">
    <location>
        <begin position="540"/>
        <end position="557"/>
    </location>
</feature>
<feature type="region of interest" description="Disordered" evidence="10">
    <location>
        <begin position="1"/>
        <end position="51"/>
    </location>
</feature>